<dbReference type="EMBL" id="OZ034819">
    <property type="protein sequence ID" value="CAL1396118.1"/>
    <property type="molecule type" value="Genomic_DNA"/>
</dbReference>
<dbReference type="Proteomes" id="UP001497516">
    <property type="component" value="Chromosome 6"/>
</dbReference>
<feature type="region of interest" description="Disordered" evidence="1">
    <location>
        <begin position="81"/>
        <end position="116"/>
    </location>
</feature>
<evidence type="ECO:0000313" key="2">
    <source>
        <dbReference type="EMBL" id="CAL1396118.1"/>
    </source>
</evidence>
<keyword evidence="3" id="KW-1185">Reference proteome</keyword>
<evidence type="ECO:0000256" key="1">
    <source>
        <dbReference type="SAM" id="MobiDB-lite"/>
    </source>
</evidence>
<proteinExistence type="predicted"/>
<reference evidence="2 3" key="1">
    <citation type="submission" date="2024-04" db="EMBL/GenBank/DDBJ databases">
        <authorList>
            <person name="Fracassetti M."/>
        </authorList>
    </citation>
    <scope>NUCLEOTIDE SEQUENCE [LARGE SCALE GENOMIC DNA]</scope>
</reference>
<sequence length="116" mass="13490">MKYKEEKKRLDNLWSELKEGKIMKGPRVKRVEQIEKQNEEEEQEGRKLVANQGIEAGQETESREINTKELANELQVISFKESGPKVGKEERNFPHRNNEDNDANGEEGQFRMSKSA</sequence>
<dbReference type="AlphaFoldDB" id="A0AAV2FEE3"/>
<feature type="region of interest" description="Disordered" evidence="1">
    <location>
        <begin position="36"/>
        <end position="63"/>
    </location>
</feature>
<organism evidence="2 3">
    <name type="scientific">Linum trigynum</name>
    <dbReference type="NCBI Taxonomy" id="586398"/>
    <lineage>
        <taxon>Eukaryota</taxon>
        <taxon>Viridiplantae</taxon>
        <taxon>Streptophyta</taxon>
        <taxon>Embryophyta</taxon>
        <taxon>Tracheophyta</taxon>
        <taxon>Spermatophyta</taxon>
        <taxon>Magnoliopsida</taxon>
        <taxon>eudicotyledons</taxon>
        <taxon>Gunneridae</taxon>
        <taxon>Pentapetalae</taxon>
        <taxon>rosids</taxon>
        <taxon>fabids</taxon>
        <taxon>Malpighiales</taxon>
        <taxon>Linaceae</taxon>
        <taxon>Linum</taxon>
    </lineage>
</organism>
<accession>A0AAV2FEE3</accession>
<gene>
    <name evidence="2" type="ORF">LTRI10_LOCUS36503</name>
</gene>
<protein>
    <submittedName>
        <fullName evidence="2">Uncharacterized protein</fullName>
    </submittedName>
</protein>
<name>A0AAV2FEE3_9ROSI</name>
<evidence type="ECO:0000313" key="3">
    <source>
        <dbReference type="Proteomes" id="UP001497516"/>
    </source>
</evidence>
<feature type="compositionally biased region" description="Basic and acidic residues" evidence="1">
    <location>
        <begin position="82"/>
        <end position="99"/>
    </location>
</feature>